<reference evidence="3" key="1">
    <citation type="journal article" date="2020" name="bioRxiv">
        <title>Historical genomics reveals the evolutionary mechanisms behind multiple outbreaks of the host-specific coffee wilt pathogen Fusarium xylarioides.</title>
        <authorList>
            <person name="Peck D."/>
            <person name="Nowell R.W."/>
            <person name="Flood J."/>
            <person name="Ryan M.J."/>
            <person name="Barraclough T.G."/>
        </authorList>
    </citation>
    <scope>NUCLEOTIDE SEQUENCE</scope>
    <source>
        <strain evidence="3">IMI 127659i</strain>
    </source>
</reference>
<evidence type="ECO:0000256" key="1">
    <source>
        <dbReference type="ARBA" id="ARBA00006484"/>
    </source>
</evidence>
<dbReference type="PANTHER" id="PTHR24320:SF272">
    <property type="entry name" value="NAD(P)-BINDING ROSSMANN-FOLD SUPERFAMILY PROTEIN"/>
    <property type="match status" value="1"/>
</dbReference>
<dbReference type="SUPFAM" id="SSF51735">
    <property type="entry name" value="NAD(P)-binding Rossmann-fold domains"/>
    <property type="match status" value="1"/>
</dbReference>
<evidence type="ECO:0000313" key="3">
    <source>
        <dbReference type="EMBL" id="KAG5770601.1"/>
    </source>
</evidence>
<dbReference type="Proteomes" id="UP000750502">
    <property type="component" value="Unassembled WGS sequence"/>
</dbReference>
<keyword evidence="2" id="KW-0560">Oxidoreductase</keyword>
<dbReference type="AlphaFoldDB" id="A0A9P7HZI7"/>
<gene>
    <name evidence="3" type="ORF">H9Q72_002591</name>
</gene>
<evidence type="ECO:0008006" key="5">
    <source>
        <dbReference type="Google" id="ProtNLM"/>
    </source>
</evidence>
<dbReference type="InterPro" id="IPR036291">
    <property type="entry name" value="NAD(P)-bd_dom_sf"/>
</dbReference>
<evidence type="ECO:0000313" key="4">
    <source>
        <dbReference type="Proteomes" id="UP000750502"/>
    </source>
</evidence>
<dbReference type="OrthoDB" id="191139at2759"/>
<dbReference type="InterPro" id="IPR002347">
    <property type="entry name" value="SDR_fam"/>
</dbReference>
<evidence type="ECO:0000256" key="2">
    <source>
        <dbReference type="ARBA" id="ARBA00023002"/>
    </source>
</evidence>
<dbReference type="PRINTS" id="PR00081">
    <property type="entry name" value="GDHRDH"/>
</dbReference>
<comment type="similarity">
    <text evidence="1">Belongs to the short-chain dehydrogenases/reductases (SDR) family.</text>
</comment>
<proteinExistence type="inferred from homology"/>
<organism evidence="3 4">
    <name type="scientific">Fusarium xylarioides</name>
    <dbReference type="NCBI Taxonomy" id="221167"/>
    <lineage>
        <taxon>Eukaryota</taxon>
        <taxon>Fungi</taxon>
        <taxon>Dikarya</taxon>
        <taxon>Ascomycota</taxon>
        <taxon>Pezizomycotina</taxon>
        <taxon>Sordariomycetes</taxon>
        <taxon>Hypocreomycetidae</taxon>
        <taxon>Hypocreales</taxon>
        <taxon>Nectriaceae</taxon>
        <taxon>Fusarium</taxon>
        <taxon>Fusarium fujikuroi species complex</taxon>
    </lineage>
</organism>
<accession>A0A9P7HZI7</accession>
<dbReference type="Gene3D" id="3.40.50.720">
    <property type="entry name" value="NAD(P)-binding Rossmann-like Domain"/>
    <property type="match status" value="1"/>
</dbReference>
<dbReference type="EMBL" id="JADFTT010000054">
    <property type="protein sequence ID" value="KAG5770601.1"/>
    <property type="molecule type" value="Genomic_DNA"/>
</dbReference>
<dbReference type="PANTHER" id="PTHR24320">
    <property type="entry name" value="RETINOL DEHYDROGENASE"/>
    <property type="match status" value="1"/>
</dbReference>
<reference evidence="3" key="2">
    <citation type="submission" date="2020-10" db="EMBL/GenBank/DDBJ databases">
        <authorList>
            <person name="Peck L.D."/>
            <person name="Nowell R.W."/>
            <person name="Flood J."/>
            <person name="Ryan M.J."/>
            <person name="Barraclough T.G."/>
        </authorList>
    </citation>
    <scope>NUCLEOTIDE SEQUENCE</scope>
    <source>
        <strain evidence="3">IMI 127659i</strain>
    </source>
</reference>
<sequence length="375" mass="40810">MPRYTAVHANPKGPGDARPTALQIIKDEGLEEKRQGQVFVITGTSSGIGIETVRAIAATGATLYLTARDLDKAKTALDGISDPSRMELFQMDQGSLASVRAAAAAILEKTSKIHCLIANAGIMAIPDLRFTADGHELQFGTNHLSHFLFFQLLKPALLAAASPDLPSRVVVLSSSSHNIHGINDSDNYDFQQGNYDPNVAYGQSKTANIYMANGVVLRFSRDVEHISTPNPIVEAQIIQYHTLPSLLPISNLNCPHFVITMQFLSVTSLLALANLASAKLHSQAVCVTNRHYDPIGGTPWSPSYNWKVNYEILPDATNCACAYYRNRNTGNKQWDKCPDCKFDGFACGSNGWHIGGDEFTYYCEKKCGAQGAEAN</sequence>
<comment type="caution">
    <text evidence="3">The sequence shown here is derived from an EMBL/GenBank/DDBJ whole genome shotgun (WGS) entry which is preliminary data.</text>
</comment>
<name>A0A9P7HZI7_9HYPO</name>
<dbReference type="Pfam" id="PF00106">
    <property type="entry name" value="adh_short"/>
    <property type="match status" value="1"/>
</dbReference>
<protein>
    <recommendedName>
        <fullName evidence="5">Reductase</fullName>
    </recommendedName>
</protein>
<keyword evidence="4" id="KW-1185">Reference proteome</keyword>
<dbReference type="GO" id="GO:0016491">
    <property type="term" value="F:oxidoreductase activity"/>
    <property type="evidence" value="ECO:0007669"/>
    <property type="project" value="UniProtKB-KW"/>
</dbReference>